<keyword evidence="8 14" id="KW-1133">Transmembrane helix</keyword>
<evidence type="ECO:0000256" key="12">
    <source>
        <dbReference type="ARBA" id="ARBA00032932"/>
    </source>
</evidence>
<dbReference type="PANTHER" id="PTHR30622">
    <property type="entry name" value="UNDECAPRENYL-DIPHOSPHATASE"/>
    <property type="match status" value="1"/>
</dbReference>
<feature type="transmembrane region" description="Helical" evidence="14">
    <location>
        <begin position="71"/>
        <end position="90"/>
    </location>
</feature>
<dbReference type="GO" id="GO:0050380">
    <property type="term" value="F:undecaprenyl-diphosphatase activity"/>
    <property type="evidence" value="ECO:0007669"/>
    <property type="project" value="UniProtKB-UniRule"/>
</dbReference>
<keyword evidence="14" id="KW-0961">Cell wall biogenesis/degradation</keyword>
<dbReference type="GO" id="GO:0005886">
    <property type="term" value="C:plasma membrane"/>
    <property type="evidence" value="ECO:0007669"/>
    <property type="project" value="UniProtKB-SubCell"/>
</dbReference>
<dbReference type="GO" id="GO:0008360">
    <property type="term" value="P:regulation of cell shape"/>
    <property type="evidence" value="ECO:0007669"/>
    <property type="project" value="UniProtKB-KW"/>
</dbReference>
<protein>
    <recommendedName>
        <fullName evidence="4 14">Undecaprenyl-diphosphatase</fullName>
        <ecNumber evidence="3 14">3.6.1.27</ecNumber>
    </recommendedName>
    <alternativeName>
        <fullName evidence="12 14">Bacitracin resistance protein</fullName>
    </alternativeName>
    <alternativeName>
        <fullName evidence="11 14">Undecaprenyl pyrophosphate phosphatase</fullName>
    </alternativeName>
</protein>
<keyword evidence="5 14" id="KW-1003">Cell membrane</keyword>
<evidence type="ECO:0000313" key="15">
    <source>
        <dbReference type="EMBL" id="HGK64002.1"/>
    </source>
</evidence>
<dbReference type="AlphaFoldDB" id="A0A7V3ZVT4"/>
<dbReference type="EMBL" id="DTDR01000131">
    <property type="protein sequence ID" value="HGK64002.1"/>
    <property type="molecule type" value="Genomic_DNA"/>
</dbReference>
<feature type="transmembrane region" description="Helical" evidence="14">
    <location>
        <begin position="131"/>
        <end position="149"/>
    </location>
</feature>
<keyword evidence="9 14" id="KW-0472">Membrane</keyword>
<accession>A0A7V3ZVT4</accession>
<feature type="transmembrane region" description="Helical" evidence="14">
    <location>
        <begin position="170"/>
        <end position="187"/>
    </location>
</feature>
<comment type="function">
    <text evidence="14">Catalyzes the dephosphorylation of undecaprenyl diphosphate (UPP). Confers resistance to bacitracin.</text>
</comment>
<gene>
    <name evidence="14" type="primary">uppP</name>
    <name evidence="15" type="ORF">ENU74_05380</name>
</gene>
<comment type="catalytic activity">
    <reaction evidence="13 14">
        <text>di-trans,octa-cis-undecaprenyl diphosphate + H2O = di-trans,octa-cis-undecaprenyl phosphate + phosphate + H(+)</text>
        <dbReference type="Rhea" id="RHEA:28094"/>
        <dbReference type="ChEBI" id="CHEBI:15377"/>
        <dbReference type="ChEBI" id="CHEBI:15378"/>
        <dbReference type="ChEBI" id="CHEBI:43474"/>
        <dbReference type="ChEBI" id="CHEBI:58405"/>
        <dbReference type="ChEBI" id="CHEBI:60392"/>
        <dbReference type="EC" id="3.6.1.27"/>
    </reaction>
</comment>
<comment type="subcellular location">
    <subcellularLocation>
        <location evidence="1 14">Cell membrane</location>
        <topology evidence="1 14">Multi-pass membrane protein</topology>
    </subcellularLocation>
</comment>
<proteinExistence type="inferred from homology"/>
<organism evidence="15">
    <name type="scientific">candidate division WOR-3 bacterium</name>
    <dbReference type="NCBI Taxonomy" id="2052148"/>
    <lineage>
        <taxon>Bacteria</taxon>
        <taxon>Bacteria division WOR-3</taxon>
    </lineage>
</organism>
<dbReference type="InterPro" id="IPR003824">
    <property type="entry name" value="UppP"/>
</dbReference>
<evidence type="ECO:0000256" key="13">
    <source>
        <dbReference type="ARBA" id="ARBA00047594"/>
    </source>
</evidence>
<evidence type="ECO:0000256" key="8">
    <source>
        <dbReference type="ARBA" id="ARBA00022989"/>
    </source>
</evidence>
<keyword evidence="10 14" id="KW-0046">Antibiotic resistance</keyword>
<dbReference type="GO" id="GO:0071555">
    <property type="term" value="P:cell wall organization"/>
    <property type="evidence" value="ECO:0007669"/>
    <property type="project" value="UniProtKB-KW"/>
</dbReference>
<feature type="transmembrane region" description="Helical" evidence="14">
    <location>
        <begin position="199"/>
        <end position="219"/>
    </location>
</feature>
<dbReference type="GO" id="GO:0046677">
    <property type="term" value="P:response to antibiotic"/>
    <property type="evidence" value="ECO:0007669"/>
    <property type="project" value="UniProtKB-UniRule"/>
</dbReference>
<feature type="transmembrane region" description="Helical" evidence="14">
    <location>
        <begin position="42"/>
        <end position="59"/>
    </location>
</feature>
<evidence type="ECO:0000256" key="5">
    <source>
        <dbReference type="ARBA" id="ARBA00022475"/>
    </source>
</evidence>
<dbReference type="HAMAP" id="MF_01006">
    <property type="entry name" value="Undec_diphosphatase"/>
    <property type="match status" value="1"/>
</dbReference>
<evidence type="ECO:0000256" key="3">
    <source>
        <dbReference type="ARBA" id="ARBA00012374"/>
    </source>
</evidence>
<dbReference type="GO" id="GO:0009252">
    <property type="term" value="P:peptidoglycan biosynthetic process"/>
    <property type="evidence" value="ECO:0007669"/>
    <property type="project" value="UniProtKB-KW"/>
</dbReference>
<evidence type="ECO:0000256" key="6">
    <source>
        <dbReference type="ARBA" id="ARBA00022692"/>
    </source>
</evidence>
<evidence type="ECO:0000256" key="11">
    <source>
        <dbReference type="ARBA" id="ARBA00032707"/>
    </source>
</evidence>
<keyword evidence="7 14" id="KW-0378">Hydrolase</keyword>
<dbReference type="EC" id="3.6.1.27" evidence="3 14"/>
<evidence type="ECO:0000256" key="4">
    <source>
        <dbReference type="ARBA" id="ARBA00021581"/>
    </source>
</evidence>
<name>A0A7V3ZVT4_UNCW3</name>
<reference evidence="15" key="1">
    <citation type="journal article" date="2020" name="mSystems">
        <title>Genome- and Community-Level Interaction Insights into Carbon Utilization and Element Cycling Functions of Hydrothermarchaeota in Hydrothermal Sediment.</title>
        <authorList>
            <person name="Zhou Z."/>
            <person name="Liu Y."/>
            <person name="Xu W."/>
            <person name="Pan J."/>
            <person name="Luo Z.H."/>
            <person name="Li M."/>
        </authorList>
    </citation>
    <scope>NUCLEOTIDE SEQUENCE [LARGE SCALE GENOMIC DNA]</scope>
    <source>
        <strain evidence="15">SpSt-697</strain>
    </source>
</reference>
<sequence length="253" mass="29439">MTVIKAIILGMVQGLTEFLPISSSGHLLLLERILKSKFDIDFLLYLHLGTTLALIFFFFNLIKEEVKRKNIFLFLKIVVALIPIIPISFFFKEKVEMIFENFNYLPYFFLISSFLIFFTKYQREKFFDLNYGQALIIGIFQTLGIFPGISRSGATIAGALYLGIEKGISFNFSFLLGIPTIIGANIWEFHKKAELLFSSVYLSGFFASFIFGLLSLYLLKKLVYQRRFYYFGYYLFLIFIILLIDNLKILDIF</sequence>
<comment type="caution">
    <text evidence="15">The sequence shown here is derived from an EMBL/GenBank/DDBJ whole genome shotgun (WGS) entry which is preliminary data.</text>
</comment>
<feature type="transmembrane region" description="Helical" evidence="14">
    <location>
        <begin position="231"/>
        <end position="250"/>
    </location>
</feature>
<evidence type="ECO:0000256" key="10">
    <source>
        <dbReference type="ARBA" id="ARBA00023251"/>
    </source>
</evidence>
<keyword evidence="14" id="KW-0133">Cell shape</keyword>
<dbReference type="PANTHER" id="PTHR30622:SF4">
    <property type="entry name" value="UNDECAPRENYL-DIPHOSPHATASE"/>
    <property type="match status" value="1"/>
</dbReference>
<evidence type="ECO:0000256" key="7">
    <source>
        <dbReference type="ARBA" id="ARBA00022801"/>
    </source>
</evidence>
<evidence type="ECO:0000256" key="14">
    <source>
        <dbReference type="HAMAP-Rule" id="MF_01006"/>
    </source>
</evidence>
<dbReference type="Pfam" id="PF02673">
    <property type="entry name" value="BacA"/>
    <property type="match status" value="1"/>
</dbReference>
<comment type="miscellaneous">
    <text evidence="14">Bacitracin is thought to be involved in the inhibition of peptidoglycan synthesis by sequestering undecaprenyl diphosphate, thereby reducing the pool of lipid carrier available.</text>
</comment>
<keyword evidence="6 14" id="KW-0812">Transmembrane</keyword>
<comment type="similarity">
    <text evidence="2 14">Belongs to the UppP family.</text>
</comment>
<evidence type="ECO:0000256" key="1">
    <source>
        <dbReference type="ARBA" id="ARBA00004651"/>
    </source>
</evidence>
<evidence type="ECO:0000256" key="2">
    <source>
        <dbReference type="ARBA" id="ARBA00010621"/>
    </source>
</evidence>
<feature type="transmembrane region" description="Helical" evidence="14">
    <location>
        <begin position="6"/>
        <end position="30"/>
    </location>
</feature>
<evidence type="ECO:0000256" key="9">
    <source>
        <dbReference type="ARBA" id="ARBA00023136"/>
    </source>
</evidence>
<feature type="transmembrane region" description="Helical" evidence="14">
    <location>
        <begin position="102"/>
        <end position="119"/>
    </location>
</feature>
<keyword evidence="14" id="KW-0573">Peptidoglycan synthesis</keyword>